<dbReference type="Proteomes" id="UP001628193">
    <property type="component" value="Unassembled WGS sequence"/>
</dbReference>
<dbReference type="Pfam" id="PF14907">
    <property type="entry name" value="NTP_transf_5"/>
    <property type="match status" value="1"/>
</dbReference>
<evidence type="ECO:0000313" key="1">
    <source>
        <dbReference type="EMBL" id="GAB0055723.1"/>
    </source>
</evidence>
<reference evidence="1 2" key="1">
    <citation type="submission" date="2024-09" db="EMBL/GenBank/DDBJ databases">
        <title>Draft genome sequence of Candidatus Magnetaquicoccaceae bacterium FCR-1.</title>
        <authorList>
            <person name="Shimoshige H."/>
            <person name="Shimamura S."/>
            <person name="Taoka A."/>
            <person name="Kobayashi H."/>
            <person name="Maekawa T."/>
        </authorList>
    </citation>
    <scope>NUCLEOTIDE SEQUENCE [LARGE SCALE GENOMIC DNA]</scope>
    <source>
        <strain evidence="1 2">FCR-1</strain>
    </source>
</reference>
<accession>A0ABQ0C4B9</accession>
<evidence type="ECO:0000313" key="2">
    <source>
        <dbReference type="Proteomes" id="UP001628193"/>
    </source>
</evidence>
<comment type="caution">
    <text evidence="1">The sequence shown here is derived from an EMBL/GenBank/DDBJ whole genome shotgun (WGS) entry which is preliminary data.</text>
</comment>
<proteinExistence type="predicted"/>
<name>A0ABQ0C4B9_9PROT</name>
<dbReference type="EMBL" id="BAAFGK010000001">
    <property type="protein sequence ID" value="GAB0055723.1"/>
    <property type="molecule type" value="Genomic_DNA"/>
</dbReference>
<organism evidence="1 2">
    <name type="scientific">Candidatus Magnetaquiglobus chichijimensis</name>
    <dbReference type="NCBI Taxonomy" id="3141448"/>
    <lineage>
        <taxon>Bacteria</taxon>
        <taxon>Pseudomonadati</taxon>
        <taxon>Pseudomonadota</taxon>
        <taxon>Magnetococcia</taxon>
        <taxon>Magnetococcales</taxon>
        <taxon>Candidatus Magnetaquicoccaceae</taxon>
        <taxon>Candidatus Magnetaquiglobus</taxon>
    </lineage>
</organism>
<dbReference type="InterPro" id="IPR039498">
    <property type="entry name" value="NTP_transf_5"/>
</dbReference>
<sequence>MPHHPPDTPATWLLTAWLTPTTLPAMPPARQEVILRLARTSGILAALEKRLERSRCLDQLTPRIQSILEGARMVALDRERSIRWEVGRIQRAFFGTGLPVILLKGAAYHMRNLPFAEGRLTGDVDLLLPRQDLPMAEQTLKAWGWMTALPDDYDQRYYREWMHELPPMRHRDRLSELDLHHAILPRTGRLVTDSTPLLENAQEVAGHPGIWTLAPADMLLHAAVHLFHDGAFQRMALRDLLDLDGMLRHFGDQPGFWESLLERAERLNLIRPLDHALWSCMRWCNSPVPETTRRELAKKSKTPPLARFMRNHLIPSVMFPKHPDRRGPGPRTAVAAWLLYIRSHWLRMPMNLLIPHLTRKWTRRWSFHVWYRRTV</sequence>
<evidence type="ECO:0008006" key="3">
    <source>
        <dbReference type="Google" id="ProtNLM"/>
    </source>
</evidence>
<protein>
    <recommendedName>
        <fullName evidence="3">Nucleotidyltransferase family protein</fullName>
    </recommendedName>
</protein>
<dbReference type="RefSeq" id="WP_420903437.1">
    <property type="nucleotide sequence ID" value="NZ_BAAFGK010000001.1"/>
</dbReference>
<keyword evidence="2" id="KW-1185">Reference proteome</keyword>
<gene>
    <name evidence="1" type="ORF">SIID45300_00018</name>
</gene>